<dbReference type="AlphaFoldDB" id="A0A5C8KCP8"/>
<reference evidence="5 6" key="1">
    <citation type="submission" date="2019-08" db="EMBL/GenBank/DDBJ databases">
        <authorList>
            <person name="Shi S."/>
        </authorList>
    </citation>
    <scope>NUCLEOTIDE SEQUENCE [LARGE SCALE GENOMIC DNA]</scope>
    <source>
        <strain evidence="5 6">GY10130</strain>
    </source>
</reference>
<comment type="caution">
    <text evidence="5">The sequence shown here is derived from an EMBL/GenBank/DDBJ whole genome shotgun (WGS) entry which is preliminary data.</text>
</comment>
<evidence type="ECO:0000259" key="3">
    <source>
        <dbReference type="Pfam" id="PF01408"/>
    </source>
</evidence>
<organism evidence="5 6">
    <name type="scientific">Pontibacter qinzhouensis</name>
    <dbReference type="NCBI Taxonomy" id="2603253"/>
    <lineage>
        <taxon>Bacteria</taxon>
        <taxon>Pseudomonadati</taxon>
        <taxon>Bacteroidota</taxon>
        <taxon>Cytophagia</taxon>
        <taxon>Cytophagales</taxon>
        <taxon>Hymenobacteraceae</taxon>
        <taxon>Pontibacter</taxon>
    </lineage>
</organism>
<dbReference type="InterPro" id="IPR000683">
    <property type="entry name" value="Gfo/Idh/MocA-like_OxRdtase_N"/>
</dbReference>
<dbReference type="Pfam" id="PF01408">
    <property type="entry name" value="GFO_IDH_MocA"/>
    <property type="match status" value="1"/>
</dbReference>
<keyword evidence="2" id="KW-0560">Oxidoreductase</keyword>
<name>A0A5C8KCP8_9BACT</name>
<dbReference type="OrthoDB" id="9795543at2"/>
<feature type="domain" description="Gfo/Idh/MocA-like oxidoreductase N-terminal" evidence="3">
    <location>
        <begin position="3"/>
        <end position="121"/>
    </location>
</feature>
<evidence type="ECO:0000256" key="1">
    <source>
        <dbReference type="ARBA" id="ARBA00010928"/>
    </source>
</evidence>
<evidence type="ECO:0000259" key="4">
    <source>
        <dbReference type="Pfam" id="PF22725"/>
    </source>
</evidence>
<dbReference type="SUPFAM" id="SSF55347">
    <property type="entry name" value="Glyceraldehyde-3-phosphate dehydrogenase-like, C-terminal domain"/>
    <property type="match status" value="1"/>
</dbReference>
<gene>
    <name evidence="5" type="ORF">FVR03_07000</name>
</gene>
<dbReference type="PANTHER" id="PTHR22604:SF105">
    <property type="entry name" value="TRANS-1,2-DIHYDROBENZENE-1,2-DIOL DEHYDROGENASE"/>
    <property type="match status" value="1"/>
</dbReference>
<comment type="similarity">
    <text evidence="1">Belongs to the Gfo/Idh/MocA family.</text>
</comment>
<sequence>MKMNWGILGAAKIALEKVIPAMAGHPDFQVHGIASRNLDKAKVVAERFGIPKAYGSYEELIADPEIQIIYNPLPNHLHAQYTLKCIQAGKHVLCEKPIALSSDEVKSLIAARDQHQVKVGEAFMVRSHPQWQKTRDLVQRGTLGKIKLIQGSFSYFNITPDNIRNIAAYGGGAIWDIGCYPITICRYVLGEEPLRIISLLETDPGFGTDKLSSVLMQFPSVQVSFSVSTQLVPYQRMHFFGENQQLEVLIPFNAPKDTACEIKLNAGDILQKQVKTITFDVCDQYRLMAAAFTEAVRDNKPVPVSLEDSLANTLVIEAIFRSAREHRWVNLKEINE</sequence>
<dbReference type="InterPro" id="IPR050984">
    <property type="entry name" value="Gfo/Idh/MocA_domain"/>
</dbReference>
<evidence type="ECO:0000313" key="6">
    <source>
        <dbReference type="Proteomes" id="UP000321926"/>
    </source>
</evidence>
<dbReference type="Proteomes" id="UP000321926">
    <property type="component" value="Unassembled WGS sequence"/>
</dbReference>
<dbReference type="EMBL" id="VRTY01000019">
    <property type="protein sequence ID" value="TXK49124.1"/>
    <property type="molecule type" value="Genomic_DNA"/>
</dbReference>
<dbReference type="GO" id="GO:0000166">
    <property type="term" value="F:nucleotide binding"/>
    <property type="evidence" value="ECO:0007669"/>
    <property type="project" value="InterPro"/>
</dbReference>
<evidence type="ECO:0000256" key="2">
    <source>
        <dbReference type="ARBA" id="ARBA00023002"/>
    </source>
</evidence>
<protein>
    <submittedName>
        <fullName evidence="5">Gfo/Idh/MocA family oxidoreductase</fullName>
    </submittedName>
</protein>
<dbReference type="RefSeq" id="WP_147921023.1">
    <property type="nucleotide sequence ID" value="NZ_VRTY01000019.1"/>
</dbReference>
<dbReference type="GO" id="GO:0016491">
    <property type="term" value="F:oxidoreductase activity"/>
    <property type="evidence" value="ECO:0007669"/>
    <property type="project" value="UniProtKB-KW"/>
</dbReference>
<keyword evidence="6" id="KW-1185">Reference proteome</keyword>
<proteinExistence type="inferred from homology"/>
<accession>A0A5C8KCP8</accession>
<dbReference type="InterPro" id="IPR055170">
    <property type="entry name" value="GFO_IDH_MocA-like_dom"/>
</dbReference>
<feature type="domain" description="GFO/IDH/MocA-like oxidoreductase" evidence="4">
    <location>
        <begin position="131"/>
        <end position="246"/>
    </location>
</feature>
<dbReference type="SUPFAM" id="SSF51735">
    <property type="entry name" value="NAD(P)-binding Rossmann-fold domains"/>
    <property type="match status" value="1"/>
</dbReference>
<dbReference type="PANTHER" id="PTHR22604">
    <property type="entry name" value="OXIDOREDUCTASES"/>
    <property type="match status" value="1"/>
</dbReference>
<dbReference type="InterPro" id="IPR036291">
    <property type="entry name" value="NAD(P)-bd_dom_sf"/>
</dbReference>
<dbReference type="Pfam" id="PF22725">
    <property type="entry name" value="GFO_IDH_MocA_C3"/>
    <property type="match status" value="1"/>
</dbReference>
<evidence type="ECO:0000313" key="5">
    <source>
        <dbReference type="EMBL" id="TXK49124.1"/>
    </source>
</evidence>
<dbReference type="Gene3D" id="3.40.50.720">
    <property type="entry name" value="NAD(P)-binding Rossmann-like Domain"/>
    <property type="match status" value="1"/>
</dbReference>
<dbReference type="Gene3D" id="3.30.360.10">
    <property type="entry name" value="Dihydrodipicolinate Reductase, domain 2"/>
    <property type="match status" value="1"/>
</dbReference>